<evidence type="ECO:0000256" key="5">
    <source>
        <dbReference type="ARBA" id="ARBA00022917"/>
    </source>
</evidence>
<accession>A0A1G8B2I7</accession>
<keyword evidence="11" id="KW-1185">Reference proteome</keyword>
<comment type="catalytic activity">
    <reaction evidence="7 8">
        <text>tRNA(Trp) + L-tryptophan + ATP = L-tryptophyl-tRNA(Trp) + AMP + diphosphate + H(+)</text>
        <dbReference type="Rhea" id="RHEA:24080"/>
        <dbReference type="Rhea" id="RHEA-COMP:9671"/>
        <dbReference type="Rhea" id="RHEA-COMP:9705"/>
        <dbReference type="ChEBI" id="CHEBI:15378"/>
        <dbReference type="ChEBI" id="CHEBI:30616"/>
        <dbReference type="ChEBI" id="CHEBI:33019"/>
        <dbReference type="ChEBI" id="CHEBI:57912"/>
        <dbReference type="ChEBI" id="CHEBI:78442"/>
        <dbReference type="ChEBI" id="CHEBI:78535"/>
        <dbReference type="ChEBI" id="CHEBI:456215"/>
        <dbReference type="EC" id="6.1.1.2"/>
    </reaction>
</comment>
<keyword evidence="3 8" id="KW-0547">Nucleotide-binding</keyword>
<dbReference type="InterPro" id="IPR002305">
    <property type="entry name" value="aa-tRNA-synth_Ic"/>
</dbReference>
<dbReference type="InterPro" id="IPR014729">
    <property type="entry name" value="Rossmann-like_a/b/a_fold"/>
</dbReference>
<feature type="binding site" evidence="8">
    <location>
        <begin position="192"/>
        <end position="196"/>
    </location>
    <ligand>
        <name>ATP</name>
        <dbReference type="ChEBI" id="CHEBI:30616"/>
    </ligand>
</feature>
<evidence type="ECO:0000256" key="7">
    <source>
        <dbReference type="ARBA" id="ARBA00049929"/>
    </source>
</evidence>
<feature type="short sequence motif" description="'KMSKS' region" evidence="8">
    <location>
        <begin position="192"/>
        <end position="196"/>
    </location>
</feature>
<keyword evidence="4 8" id="KW-0067">ATP-binding</keyword>
<dbReference type="PRINTS" id="PR01039">
    <property type="entry name" value="TRNASYNTHTRP"/>
</dbReference>
<dbReference type="GO" id="GO:0006436">
    <property type="term" value="P:tryptophanyl-tRNA aminoacylation"/>
    <property type="evidence" value="ECO:0007669"/>
    <property type="project" value="UniProtKB-UniRule"/>
</dbReference>
<feature type="binding site" evidence="8">
    <location>
        <position position="134"/>
    </location>
    <ligand>
        <name>L-tryptophan</name>
        <dbReference type="ChEBI" id="CHEBI:57912"/>
    </ligand>
</feature>
<comment type="subcellular location">
    <subcellularLocation>
        <location evidence="8">Cytoplasm</location>
    </subcellularLocation>
</comment>
<dbReference type="CDD" id="cd00806">
    <property type="entry name" value="TrpRS_core"/>
    <property type="match status" value="1"/>
</dbReference>
<dbReference type="EC" id="6.1.1.2" evidence="8"/>
<protein>
    <recommendedName>
        <fullName evidence="8">Tryptophan--tRNA ligase</fullName>
        <ecNumber evidence="8">6.1.1.2</ecNumber>
    </recommendedName>
    <alternativeName>
        <fullName evidence="8">Tryptophanyl-tRNA synthetase</fullName>
        <shortName evidence="8">TrpRS</shortName>
    </alternativeName>
</protein>
<dbReference type="FunFam" id="1.10.240.10:FF:000005">
    <property type="entry name" value="Tryptophan--tRNA ligase"/>
    <property type="match status" value="1"/>
</dbReference>
<dbReference type="Pfam" id="PF00579">
    <property type="entry name" value="tRNA-synt_1b"/>
    <property type="match status" value="1"/>
</dbReference>
<organism evidence="10 11">
    <name type="scientific">Myroides phaeus</name>
    <dbReference type="NCBI Taxonomy" id="702745"/>
    <lineage>
        <taxon>Bacteria</taxon>
        <taxon>Pseudomonadati</taxon>
        <taxon>Bacteroidota</taxon>
        <taxon>Flavobacteriia</taxon>
        <taxon>Flavobacteriales</taxon>
        <taxon>Flavobacteriaceae</taxon>
        <taxon>Myroides</taxon>
    </lineage>
</organism>
<reference evidence="11" key="1">
    <citation type="submission" date="2016-10" db="EMBL/GenBank/DDBJ databases">
        <authorList>
            <person name="Varghese N."/>
            <person name="Submissions S."/>
        </authorList>
    </citation>
    <scope>NUCLEOTIDE SEQUENCE [LARGE SCALE GENOMIC DNA]</scope>
    <source>
        <strain evidence="11">DSM 23313</strain>
    </source>
</reference>
<feature type="binding site" evidence="8">
    <location>
        <begin position="17"/>
        <end position="18"/>
    </location>
    <ligand>
        <name>ATP</name>
        <dbReference type="ChEBI" id="CHEBI:30616"/>
    </ligand>
</feature>
<dbReference type="RefSeq" id="WP_090404504.1">
    <property type="nucleotide sequence ID" value="NZ_FNDQ01000001.1"/>
</dbReference>
<keyword evidence="8" id="KW-0963">Cytoplasm</keyword>
<evidence type="ECO:0000313" key="10">
    <source>
        <dbReference type="EMBL" id="SDH27253.1"/>
    </source>
</evidence>
<evidence type="ECO:0000256" key="2">
    <source>
        <dbReference type="ARBA" id="ARBA00022598"/>
    </source>
</evidence>
<proteinExistence type="inferred from homology"/>
<dbReference type="InterPro" id="IPR050203">
    <property type="entry name" value="Trp-tRNA_synthetase"/>
</dbReference>
<dbReference type="InterPro" id="IPR024109">
    <property type="entry name" value="Trp-tRNA-ligase_bac-type"/>
</dbReference>
<dbReference type="Gene3D" id="1.10.240.10">
    <property type="entry name" value="Tyrosyl-Transfer RNA Synthetase"/>
    <property type="match status" value="1"/>
</dbReference>
<keyword evidence="6 8" id="KW-0030">Aminoacyl-tRNA synthetase</keyword>
<evidence type="ECO:0000256" key="1">
    <source>
        <dbReference type="ARBA" id="ARBA00005594"/>
    </source>
</evidence>
<feature type="binding site" evidence="8">
    <location>
        <begin position="146"/>
        <end position="148"/>
    </location>
    <ligand>
        <name>ATP</name>
        <dbReference type="ChEBI" id="CHEBI:30616"/>
    </ligand>
</feature>
<dbReference type="NCBIfam" id="TIGR00233">
    <property type="entry name" value="trpS"/>
    <property type="match status" value="1"/>
</dbReference>
<feature type="binding site" evidence="8">
    <location>
        <position position="185"/>
    </location>
    <ligand>
        <name>ATP</name>
        <dbReference type="ChEBI" id="CHEBI:30616"/>
    </ligand>
</feature>
<comment type="subunit">
    <text evidence="8">Homodimer.</text>
</comment>
<sequence>MAKILTGVQSTGTPHLGNLLGAILPAVEMANNKENDSFLFIANLHSATQIKDAKTLQENTYSVAATWLACGLDVNHVTFYRQSDVPQTTELTWYLSCFFPYQRLTLAHSFKDKASVLSDVNAGLFYYPMLMAADILLYDAEFVPVGKDQLQHLEITRDVASRFNNQMGETFVLPEAKISETVMIVPGTDGQKMSKSRNNTINLFQTDKALRKQVMGIETDSTPLEDPKNPDTCNVFTIYKLLATPEQIDAMRANYEGGNYGYGHAKQALYELIVEKFKDVREKYEYYMNNLEEVDALLFKGAEKASVIATKTLNKVREKLGYNTPR</sequence>
<evidence type="ECO:0000256" key="6">
    <source>
        <dbReference type="ARBA" id="ARBA00023146"/>
    </source>
</evidence>
<evidence type="ECO:0000256" key="3">
    <source>
        <dbReference type="ARBA" id="ARBA00022741"/>
    </source>
</evidence>
<dbReference type="AlphaFoldDB" id="A0A1G8B2I7"/>
<dbReference type="PANTHER" id="PTHR43766:SF1">
    <property type="entry name" value="TRYPTOPHAN--TRNA LIGASE, MITOCHONDRIAL"/>
    <property type="match status" value="1"/>
</dbReference>
<evidence type="ECO:0000256" key="9">
    <source>
        <dbReference type="RuleBase" id="RU363036"/>
    </source>
</evidence>
<dbReference type="GO" id="GO:0004830">
    <property type="term" value="F:tryptophan-tRNA ligase activity"/>
    <property type="evidence" value="ECO:0007669"/>
    <property type="project" value="UniProtKB-UniRule"/>
</dbReference>
<dbReference type="InterPro" id="IPR002306">
    <property type="entry name" value="Trp-tRNA-ligase"/>
</dbReference>
<dbReference type="SUPFAM" id="SSF52374">
    <property type="entry name" value="Nucleotidylyl transferase"/>
    <property type="match status" value="1"/>
</dbReference>
<evidence type="ECO:0000256" key="4">
    <source>
        <dbReference type="ARBA" id="ARBA00022840"/>
    </source>
</evidence>
<keyword evidence="5 8" id="KW-0648">Protein biosynthesis</keyword>
<comment type="function">
    <text evidence="8">Catalyzes the attachment of tryptophan to tRNA(Trp).</text>
</comment>
<dbReference type="EMBL" id="FNDQ01000001">
    <property type="protein sequence ID" value="SDH27253.1"/>
    <property type="molecule type" value="Genomic_DNA"/>
</dbReference>
<feature type="short sequence motif" description="'HIGH' region" evidence="8">
    <location>
        <begin position="10"/>
        <end position="18"/>
    </location>
</feature>
<gene>
    <name evidence="8" type="primary">trpS</name>
    <name evidence="10" type="ORF">SAMN05421818_10189</name>
</gene>
<dbReference type="STRING" id="702745.SAMN05421818_10189"/>
<dbReference type="HAMAP" id="MF_00140_B">
    <property type="entry name" value="Trp_tRNA_synth_B"/>
    <property type="match status" value="1"/>
</dbReference>
<comment type="similarity">
    <text evidence="1 8 9">Belongs to the class-I aminoacyl-tRNA synthetase family.</text>
</comment>
<dbReference type="Gene3D" id="3.40.50.620">
    <property type="entry name" value="HUPs"/>
    <property type="match status" value="1"/>
</dbReference>
<evidence type="ECO:0000256" key="8">
    <source>
        <dbReference type="HAMAP-Rule" id="MF_00140"/>
    </source>
</evidence>
<name>A0A1G8B2I7_9FLAO</name>
<dbReference type="GO" id="GO:0005829">
    <property type="term" value="C:cytosol"/>
    <property type="evidence" value="ECO:0007669"/>
    <property type="project" value="TreeGrafter"/>
</dbReference>
<evidence type="ECO:0000313" key="11">
    <source>
        <dbReference type="Proteomes" id="UP000243588"/>
    </source>
</evidence>
<keyword evidence="2 8" id="KW-0436">Ligase</keyword>
<dbReference type="PANTHER" id="PTHR43766">
    <property type="entry name" value="TRYPTOPHAN--TRNA LIGASE, MITOCHONDRIAL"/>
    <property type="match status" value="1"/>
</dbReference>
<feature type="binding site" evidence="8">
    <location>
        <begin position="9"/>
        <end position="11"/>
    </location>
    <ligand>
        <name>ATP</name>
        <dbReference type="ChEBI" id="CHEBI:30616"/>
    </ligand>
</feature>
<dbReference type="Proteomes" id="UP000243588">
    <property type="component" value="Unassembled WGS sequence"/>
</dbReference>
<dbReference type="GO" id="GO:0005524">
    <property type="term" value="F:ATP binding"/>
    <property type="evidence" value="ECO:0007669"/>
    <property type="project" value="UniProtKB-UniRule"/>
</dbReference>